<evidence type="ECO:0000313" key="3">
    <source>
        <dbReference type="Proteomes" id="UP000317155"/>
    </source>
</evidence>
<reference evidence="2 3" key="1">
    <citation type="submission" date="2019-07" db="EMBL/GenBank/DDBJ databases">
        <title>Insights of Desulfuromonas acetexigens electromicrobiology.</title>
        <authorList>
            <person name="Katuri K."/>
            <person name="Sapireddy V."/>
            <person name="Shaw D.R."/>
            <person name="Saikaly P."/>
        </authorList>
    </citation>
    <scope>NUCLEOTIDE SEQUENCE [LARGE SCALE GENOMIC DNA]</scope>
    <source>
        <strain evidence="2 3">2873</strain>
    </source>
</reference>
<dbReference type="PANTHER" id="PTHR34821:SF2">
    <property type="entry name" value="INNER MEMBRANE PROTEIN YDCZ"/>
    <property type="match status" value="1"/>
</dbReference>
<feature type="transmembrane region" description="Helical" evidence="1">
    <location>
        <begin position="128"/>
        <end position="145"/>
    </location>
</feature>
<dbReference type="GO" id="GO:0005886">
    <property type="term" value="C:plasma membrane"/>
    <property type="evidence" value="ECO:0007669"/>
    <property type="project" value="TreeGrafter"/>
</dbReference>
<sequence length="147" mass="15770">MKTFWFIALAFLVGGLLPIQGGFNARMGQMLAHPLQSSLISFAVGTLFLALCLVLPGIGLPGWGEIREVPWYLLTGGFMGAIFVTLVLLLIPRIGVANVVVASLAGQLLVSMLLDHFGWLGVPPHPLGIPRMLGGFCLLLGVFLVRY</sequence>
<keyword evidence="1" id="KW-0472">Membrane</keyword>
<feature type="transmembrane region" description="Helical" evidence="1">
    <location>
        <begin position="39"/>
        <end position="59"/>
    </location>
</feature>
<dbReference type="Proteomes" id="UP000317155">
    <property type="component" value="Unassembled WGS sequence"/>
</dbReference>
<dbReference type="AlphaFoldDB" id="A0A550J629"/>
<feature type="transmembrane region" description="Helical" evidence="1">
    <location>
        <begin position="98"/>
        <end position="122"/>
    </location>
</feature>
<feature type="transmembrane region" description="Helical" evidence="1">
    <location>
        <begin position="6"/>
        <end position="27"/>
    </location>
</feature>
<dbReference type="RefSeq" id="WP_092054634.1">
    <property type="nucleotide sequence ID" value="NZ_FOJJ01000007.1"/>
</dbReference>
<dbReference type="EMBL" id="VJVV01000015">
    <property type="protein sequence ID" value="TRO78681.1"/>
    <property type="molecule type" value="Genomic_DNA"/>
</dbReference>
<dbReference type="Pfam" id="PF04657">
    <property type="entry name" value="DMT_YdcZ"/>
    <property type="match status" value="1"/>
</dbReference>
<name>A0A550J629_9BACT</name>
<comment type="caution">
    <text evidence="2">The sequence shown here is derived from an EMBL/GenBank/DDBJ whole genome shotgun (WGS) entry which is preliminary data.</text>
</comment>
<dbReference type="PANTHER" id="PTHR34821">
    <property type="entry name" value="INNER MEMBRANE PROTEIN YDCZ"/>
    <property type="match status" value="1"/>
</dbReference>
<evidence type="ECO:0000313" key="2">
    <source>
        <dbReference type="EMBL" id="TRO78681.1"/>
    </source>
</evidence>
<keyword evidence="3" id="KW-1185">Reference proteome</keyword>
<gene>
    <name evidence="2" type="ORF">FL622_15420</name>
</gene>
<dbReference type="OrthoDB" id="9097160at2"/>
<accession>A0A550J629</accession>
<keyword evidence="1" id="KW-1133">Transmembrane helix</keyword>
<evidence type="ECO:0000256" key="1">
    <source>
        <dbReference type="SAM" id="Phobius"/>
    </source>
</evidence>
<organism evidence="2 3">
    <name type="scientific">Trichloromonas acetexigens</name>
    <dbReference type="NCBI Taxonomy" id="38815"/>
    <lineage>
        <taxon>Bacteria</taxon>
        <taxon>Pseudomonadati</taxon>
        <taxon>Thermodesulfobacteriota</taxon>
        <taxon>Desulfuromonadia</taxon>
        <taxon>Desulfuromonadales</taxon>
        <taxon>Trichloromonadaceae</taxon>
        <taxon>Trichloromonas</taxon>
    </lineage>
</organism>
<protein>
    <submittedName>
        <fullName evidence="2">DMT family transporter</fullName>
    </submittedName>
</protein>
<feature type="transmembrane region" description="Helical" evidence="1">
    <location>
        <begin position="71"/>
        <end position="91"/>
    </location>
</feature>
<dbReference type="InterPro" id="IPR006750">
    <property type="entry name" value="YdcZ"/>
</dbReference>
<proteinExistence type="predicted"/>
<keyword evidence="1" id="KW-0812">Transmembrane</keyword>